<dbReference type="AlphaFoldDB" id="A0A0F9GE98"/>
<feature type="non-terminal residue" evidence="1">
    <location>
        <position position="1"/>
    </location>
</feature>
<accession>A0A0F9GE98</accession>
<comment type="caution">
    <text evidence="1">The sequence shown here is derived from an EMBL/GenBank/DDBJ whole genome shotgun (WGS) entry which is preliminary data.</text>
</comment>
<gene>
    <name evidence="1" type="ORF">LCGC14_2194580</name>
</gene>
<reference evidence="1" key="1">
    <citation type="journal article" date="2015" name="Nature">
        <title>Complex archaea that bridge the gap between prokaryotes and eukaryotes.</title>
        <authorList>
            <person name="Spang A."/>
            <person name="Saw J.H."/>
            <person name="Jorgensen S.L."/>
            <person name="Zaremba-Niedzwiedzka K."/>
            <person name="Martijn J."/>
            <person name="Lind A.E."/>
            <person name="van Eijk R."/>
            <person name="Schleper C."/>
            <person name="Guy L."/>
            <person name="Ettema T.J."/>
        </authorList>
    </citation>
    <scope>NUCLEOTIDE SEQUENCE</scope>
</reference>
<proteinExistence type="predicted"/>
<dbReference type="EMBL" id="LAZR01028796">
    <property type="protein sequence ID" value="KKL61512.1"/>
    <property type="molecule type" value="Genomic_DNA"/>
</dbReference>
<evidence type="ECO:0000313" key="1">
    <source>
        <dbReference type="EMBL" id="KKL61512.1"/>
    </source>
</evidence>
<organism evidence="1">
    <name type="scientific">marine sediment metagenome</name>
    <dbReference type="NCBI Taxonomy" id="412755"/>
    <lineage>
        <taxon>unclassified sequences</taxon>
        <taxon>metagenomes</taxon>
        <taxon>ecological metagenomes</taxon>
    </lineage>
</organism>
<protein>
    <submittedName>
        <fullName evidence="1">Uncharacterized protein</fullName>
    </submittedName>
</protein>
<name>A0A0F9GE98_9ZZZZ</name>
<sequence>ITLINEDSMSPVSDENINFYDYTNGNLPIGSDMTDSSGTAWINYLIGPNNKSGPTLVYAQFGSFMNYSYYIVNESIWINVNSYSNPLEVDMSGADTNPNKLAFNIQCNLTDSFGNPIGYSELDLKMNRSLLDYTGYLTPGNPVSIHQDQACLILIEV</sequence>